<dbReference type="PROSITE" id="PS50039">
    <property type="entry name" value="FORK_HEAD_3"/>
    <property type="match status" value="1"/>
</dbReference>
<dbReference type="InterPro" id="IPR032354">
    <property type="entry name" value="FOXP-CC"/>
</dbReference>
<sequence length="684" mass="77558">MQHLQEQLQMNLLQQQSQQLIQSDDHHKKKTQNSTSQIQQQLTLQQQELIQQLQIIQRQYLMHQGIGLSPLLLAQQQQQGLLQRDAQSPLNGQHLFNGSHNPHATSSTPNHGETNDKRSSAPPDHPTDTNNGTTTPGTPHRNSHQISGSNNSIPNSHYQSINNYNSTFNTSSPDKYANLLNSIVLSRRDELNNMLMVSGSQNSFEERSDDKSAHPLFDHGVCKWPGCEMVLDDIPMFIKHLNAEHCLDDRTTAQARVQMQVVSQLEIHLQKERDRLQAMMHHLYLAKQKTPSVDSGKGENKVQTIGTKIICFCITSASQSLLPQNAGPYLPSPPTIQVPNSMSSVPIRSPMLNSPNIGPVRRRITDKSTLSLAGGLPYMLERAGLDVQQEIQRNREFYKNADVRPPFTYASLIRQSIIESPDKQLTLNEIYNWFQNTFCYFRRNAATWKNAVRHNLSLHKCFMRVENVKGAVWTVDENAIRTNLSLHKCFVRYEDDFGSFWMVDDNEFVKRRHLSRGRPRKYDPSPSPTAPNQQQNSNYFASNLPSQGMQNPMHSPNMYGNESMHANLQNFWACPPSLLDDGFMGNHHFLRQDKLGCQSASPASSPSHTSRFDFLSLNGSNPVKIEAEQSENSHHNVSNLIKREQTTDHLDCDRDYEQTSGIASDARAEDLSMPDHVSSHMMDS</sequence>
<evidence type="ECO:0000256" key="2">
    <source>
        <dbReference type="ARBA" id="ARBA00022473"/>
    </source>
</evidence>
<dbReference type="InterPro" id="IPR030456">
    <property type="entry name" value="TF_fork_head_CS_2"/>
</dbReference>
<feature type="compositionally biased region" description="Polar residues" evidence="12">
    <location>
        <begin position="89"/>
        <end position="112"/>
    </location>
</feature>
<evidence type="ECO:0000313" key="15">
    <source>
        <dbReference type="Proteomes" id="UP001151699"/>
    </source>
</evidence>
<keyword evidence="2" id="KW-0217">Developmental protein</keyword>
<keyword evidence="5" id="KW-0863">Zinc-finger</keyword>
<evidence type="ECO:0000313" key="14">
    <source>
        <dbReference type="EMBL" id="KAJ6644422.1"/>
    </source>
</evidence>
<dbReference type="GO" id="GO:0005634">
    <property type="term" value="C:nucleus"/>
    <property type="evidence" value="ECO:0007669"/>
    <property type="project" value="UniProtKB-SubCell"/>
</dbReference>
<keyword evidence="6" id="KW-0862">Zinc</keyword>
<dbReference type="Pfam" id="PF16159">
    <property type="entry name" value="FOXP-CC"/>
    <property type="match status" value="1"/>
</dbReference>
<evidence type="ECO:0000256" key="3">
    <source>
        <dbReference type="ARBA" id="ARBA00022491"/>
    </source>
</evidence>
<dbReference type="GO" id="GO:0000978">
    <property type="term" value="F:RNA polymerase II cis-regulatory region sequence-specific DNA binding"/>
    <property type="evidence" value="ECO:0007669"/>
    <property type="project" value="TreeGrafter"/>
</dbReference>
<feature type="non-terminal residue" evidence="14">
    <location>
        <position position="684"/>
    </location>
</feature>
<dbReference type="Gene3D" id="1.20.5.340">
    <property type="match status" value="1"/>
</dbReference>
<dbReference type="SUPFAM" id="SSF46785">
    <property type="entry name" value="Winged helix' DNA-binding domain"/>
    <property type="match status" value="2"/>
</dbReference>
<dbReference type="FunFam" id="1.20.5.340:FF:000005">
    <property type="entry name" value="Forkhead box P1, isoform CRA_f"/>
    <property type="match status" value="1"/>
</dbReference>
<feature type="compositionally biased region" description="Polar residues" evidence="12">
    <location>
        <begin position="530"/>
        <end position="561"/>
    </location>
</feature>
<keyword evidence="4" id="KW-0479">Metal-binding</keyword>
<protein>
    <submittedName>
        <fullName evidence="14">Forkhead box protein P1</fullName>
    </submittedName>
</protein>
<evidence type="ECO:0000256" key="1">
    <source>
        <dbReference type="ARBA" id="ARBA00004123"/>
    </source>
</evidence>
<organism evidence="14 15">
    <name type="scientific">Pseudolycoriella hygida</name>
    <dbReference type="NCBI Taxonomy" id="35572"/>
    <lineage>
        <taxon>Eukaryota</taxon>
        <taxon>Metazoa</taxon>
        <taxon>Ecdysozoa</taxon>
        <taxon>Arthropoda</taxon>
        <taxon>Hexapoda</taxon>
        <taxon>Insecta</taxon>
        <taxon>Pterygota</taxon>
        <taxon>Neoptera</taxon>
        <taxon>Endopterygota</taxon>
        <taxon>Diptera</taxon>
        <taxon>Nematocera</taxon>
        <taxon>Sciaroidea</taxon>
        <taxon>Sciaridae</taxon>
        <taxon>Pseudolycoriella</taxon>
    </lineage>
</organism>
<dbReference type="AlphaFoldDB" id="A0A9Q0N6E0"/>
<keyword evidence="9" id="KW-0804">Transcription</keyword>
<dbReference type="PANTHER" id="PTHR45796:SF4">
    <property type="entry name" value="FORKHEAD BOX P, ISOFORM C"/>
    <property type="match status" value="1"/>
</dbReference>
<dbReference type="EMBL" id="WJQU01000002">
    <property type="protein sequence ID" value="KAJ6644422.1"/>
    <property type="molecule type" value="Genomic_DNA"/>
</dbReference>
<dbReference type="GO" id="GO:0008270">
    <property type="term" value="F:zinc ion binding"/>
    <property type="evidence" value="ECO:0007669"/>
    <property type="project" value="UniProtKB-KW"/>
</dbReference>
<dbReference type="InterPro" id="IPR001766">
    <property type="entry name" value="Fork_head_dom"/>
</dbReference>
<proteinExistence type="predicted"/>
<keyword evidence="15" id="KW-1185">Reference proteome</keyword>
<dbReference type="Gene3D" id="1.10.10.10">
    <property type="entry name" value="Winged helix-like DNA-binding domain superfamily/Winged helix DNA-binding domain"/>
    <property type="match status" value="2"/>
</dbReference>
<comment type="subcellular location">
    <subcellularLocation>
        <location evidence="1 11">Nucleus</location>
    </subcellularLocation>
</comment>
<keyword evidence="8 11" id="KW-0238">DNA-binding</keyword>
<keyword evidence="7" id="KW-0805">Transcription regulation</keyword>
<evidence type="ECO:0000256" key="7">
    <source>
        <dbReference type="ARBA" id="ARBA00023015"/>
    </source>
</evidence>
<dbReference type="OrthoDB" id="5830876at2759"/>
<feature type="domain" description="Fork-head" evidence="13">
    <location>
        <begin position="404"/>
        <end position="495"/>
    </location>
</feature>
<dbReference type="FunFam" id="1.10.10.10:FF:000010">
    <property type="entry name" value="Forkhead box P2 isoform B"/>
    <property type="match status" value="1"/>
</dbReference>
<evidence type="ECO:0000256" key="5">
    <source>
        <dbReference type="ARBA" id="ARBA00022771"/>
    </source>
</evidence>
<dbReference type="Pfam" id="PF00250">
    <property type="entry name" value="Forkhead"/>
    <property type="match status" value="1"/>
</dbReference>
<name>A0A9Q0N6E0_9DIPT</name>
<feature type="region of interest" description="Disordered" evidence="12">
    <location>
        <begin position="89"/>
        <end position="158"/>
    </location>
</feature>
<evidence type="ECO:0000256" key="4">
    <source>
        <dbReference type="ARBA" id="ARBA00022723"/>
    </source>
</evidence>
<dbReference type="SMART" id="SM00339">
    <property type="entry name" value="FH"/>
    <property type="match status" value="1"/>
</dbReference>
<evidence type="ECO:0000256" key="6">
    <source>
        <dbReference type="ARBA" id="ARBA00022833"/>
    </source>
</evidence>
<evidence type="ECO:0000256" key="8">
    <source>
        <dbReference type="ARBA" id="ARBA00023125"/>
    </source>
</evidence>
<dbReference type="CDD" id="cd20033">
    <property type="entry name" value="FH_FOXP"/>
    <property type="match status" value="1"/>
</dbReference>
<dbReference type="Proteomes" id="UP001151699">
    <property type="component" value="Chromosome B"/>
</dbReference>
<keyword evidence="10 11" id="KW-0539">Nucleus</keyword>
<feature type="region of interest" description="Disordered" evidence="12">
    <location>
        <begin position="514"/>
        <end position="561"/>
    </location>
</feature>
<dbReference type="InterPro" id="IPR036390">
    <property type="entry name" value="WH_DNA-bd_sf"/>
</dbReference>
<feature type="compositionally biased region" description="Polar residues" evidence="12">
    <location>
        <begin position="144"/>
        <end position="158"/>
    </location>
</feature>
<comment type="caution">
    <text evidence="14">The sequence shown here is derived from an EMBL/GenBank/DDBJ whole genome shotgun (WGS) entry which is preliminary data.</text>
</comment>
<feature type="DNA-binding region" description="Fork-head" evidence="11">
    <location>
        <begin position="404"/>
        <end position="495"/>
    </location>
</feature>
<evidence type="ECO:0000256" key="9">
    <source>
        <dbReference type="ARBA" id="ARBA00023163"/>
    </source>
</evidence>
<evidence type="ECO:0000259" key="13">
    <source>
        <dbReference type="PROSITE" id="PS50039"/>
    </source>
</evidence>
<evidence type="ECO:0000256" key="10">
    <source>
        <dbReference type="ARBA" id="ARBA00023242"/>
    </source>
</evidence>
<dbReference type="PANTHER" id="PTHR45796">
    <property type="entry name" value="FORKHEAD BOX P, ISOFORM C"/>
    <property type="match status" value="1"/>
</dbReference>
<feature type="compositionally biased region" description="Low complexity" evidence="12">
    <location>
        <begin position="128"/>
        <end position="140"/>
    </location>
</feature>
<dbReference type="PROSITE" id="PS00658">
    <property type="entry name" value="FORK_HEAD_2"/>
    <property type="match status" value="1"/>
</dbReference>
<evidence type="ECO:0000256" key="12">
    <source>
        <dbReference type="SAM" id="MobiDB-lite"/>
    </source>
</evidence>
<keyword evidence="3" id="KW-0678">Repressor</keyword>
<evidence type="ECO:0000256" key="11">
    <source>
        <dbReference type="PROSITE-ProRule" id="PRU00089"/>
    </source>
</evidence>
<dbReference type="InterPro" id="IPR036388">
    <property type="entry name" value="WH-like_DNA-bd_sf"/>
</dbReference>
<dbReference type="InterPro" id="IPR050998">
    <property type="entry name" value="FOXP"/>
</dbReference>
<gene>
    <name evidence="14" type="primary">Foxp1</name>
    <name evidence="14" type="ORF">Bhyg_09391</name>
</gene>
<dbReference type="GO" id="GO:0000981">
    <property type="term" value="F:DNA-binding transcription factor activity, RNA polymerase II-specific"/>
    <property type="evidence" value="ECO:0007669"/>
    <property type="project" value="TreeGrafter"/>
</dbReference>
<accession>A0A9Q0N6E0</accession>
<reference evidence="14" key="1">
    <citation type="submission" date="2022-07" db="EMBL/GenBank/DDBJ databases">
        <authorList>
            <person name="Trinca V."/>
            <person name="Uliana J.V.C."/>
            <person name="Torres T.T."/>
            <person name="Ward R.J."/>
            <person name="Monesi N."/>
        </authorList>
    </citation>
    <scope>NUCLEOTIDE SEQUENCE</scope>
    <source>
        <strain evidence="14">HSMRA1968</strain>
        <tissue evidence="14">Whole embryos</tissue>
    </source>
</reference>
<dbReference type="PRINTS" id="PR00053">
    <property type="entry name" value="FORKHEAD"/>
</dbReference>